<sequence>MKIKKVFKRLLVITLISIACLGLAGFIFFQHPSFGSLPAGARLNKMIKSPNYKNGEFVNFSPTPIETGEKSKFKGLWDFLFENRKDAKPLANIPNIKVDLRRLPAAEDVVIWLGHSSIYMQIDGKKILIDPVLVSASPVSFINKPFAGSAVYAPEDMPDIDYLITTHDHWDHLDYNTIMSLRKKVSTYISPLGVGAHLEYWGVDKGKIQELDWYGDFQDNPEVKITAVPARHFSGRGLSQNKTLWAGYIIHSRYGNFYISGDTGYDTHFSEIKKRYGPIALAIVENGQYNADWKYIHMLPGDLVKATLDLSPGRLLTVHNSKYVLASHSWKEPLVKISEASEKNAINLITPKIGERVYLDQPGQKFEKWWKEMD</sequence>
<evidence type="ECO:0000259" key="1">
    <source>
        <dbReference type="SMART" id="SM00849"/>
    </source>
</evidence>
<dbReference type="Proteomes" id="UP001378956">
    <property type="component" value="Unassembled WGS sequence"/>
</dbReference>
<dbReference type="InterPro" id="IPR024884">
    <property type="entry name" value="NAPE-PLD"/>
</dbReference>
<dbReference type="PIRSF" id="PIRSF038896">
    <property type="entry name" value="NAPE-PLD"/>
    <property type="match status" value="1"/>
</dbReference>
<accession>A0ABU8NHJ5</accession>
<evidence type="ECO:0000313" key="2">
    <source>
        <dbReference type="EMBL" id="MEJ2901701.1"/>
    </source>
</evidence>
<protein>
    <submittedName>
        <fullName evidence="2">MBL fold metallo-hydrolase</fullName>
    </submittedName>
</protein>
<reference evidence="2 3" key="1">
    <citation type="submission" date="2024-03" db="EMBL/GenBank/DDBJ databases">
        <title>Sequence of Lycoming College Course Isolates.</title>
        <authorList>
            <person name="Plotts O."/>
            <person name="Newman J."/>
        </authorList>
    </citation>
    <scope>NUCLEOTIDE SEQUENCE [LARGE SCALE GENOMIC DNA]</scope>
    <source>
        <strain evidence="2 3">CJB-3</strain>
    </source>
</reference>
<dbReference type="PANTHER" id="PTHR15032">
    <property type="entry name" value="N-ACYL-PHOSPHATIDYLETHANOLAMINE-HYDROLYZING PHOSPHOLIPASE D"/>
    <property type="match status" value="1"/>
</dbReference>
<name>A0ABU8NHJ5_9SPHI</name>
<proteinExistence type="predicted"/>
<gene>
    <name evidence="2" type="ORF">WAE58_04670</name>
</gene>
<feature type="domain" description="Metallo-beta-lactamase" evidence="1">
    <location>
        <begin position="114"/>
        <end position="314"/>
    </location>
</feature>
<dbReference type="InterPro" id="IPR001279">
    <property type="entry name" value="Metallo-B-lactamas"/>
</dbReference>
<dbReference type="InterPro" id="IPR036866">
    <property type="entry name" value="RibonucZ/Hydroxyglut_hydro"/>
</dbReference>
<dbReference type="EMBL" id="JBBEUB010000001">
    <property type="protein sequence ID" value="MEJ2901701.1"/>
    <property type="molecule type" value="Genomic_DNA"/>
</dbReference>
<dbReference type="PROSITE" id="PS51257">
    <property type="entry name" value="PROKAR_LIPOPROTEIN"/>
    <property type="match status" value="1"/>
</dbReference>
<keyword evidence="3" id="KW-1185">Reference proteome</keyword>
<dbReference type="RefSeq" id="WP_337715539.1">
    <property type="nucleotide sequence ID" value="NZ_JBBEUB010000001.1"/>
</dbReference>
<dbReference type="SMART" id="SM00849">
    <property type="entry name" value="Lactamase_B"/>
    <property type="match status" value="1"/>
</dbReference>
<dbReference type="Pfam" id="PF12706">
    <property type="entry name" value="Lactamase_B_2"/>
    <property type="match status" value="1"/>
</dbReference>
<comment type="caution">
    <text evidence="2">The sequence shown here is derived from an EMBL/GenBank/DDBJ whole genome shotgun (WGS) entry which is preliminary data.</text>
</comment>
<dbReference type="PANTHER" id="PTHR15032:SF4">
    <property type="entry name" value="N-ACYL-PHOSPHATIDYLETHANOLAMINE-HYDROLYZING PHOSPHOLIPASE D"/>
    <property type="match status" value="1"/>
</dbReference>
<organism evidence="2 3">
    <name type="scientific">Pedobacter panaciterrae</name>
    <dbReference type="NCBI Taxonomy" id="363849"/>
    <lineage>
        <taxon>Bacteria</taxon>
        <taxon>Pseudomonadati</taxon>
        <taxon>Bacteroidota</taxon>
        <taxon>Sphingobacteriia</taxon>
        <taxon>Sphingobacteriales</taxon>
        <taxon>Sphingobacteriaceae</taxon>
        <taxon>Pedobacter</taxon>
    </lineage>
</organism>
<evidence type="ECO:0000313" key="3">
    <source>
        <dbReference type="Proteomes" id="UP001378956"/>
    </source>
</evidence>
<dbReference type="Gene3D" id="3.60.15.10">
    <property type="entry name" value="Ribonuclease Z/Hydroxyacylglutathione hydrolase-like"/>
    <property type="match status" value="1"/>
</dbReference>
<dbReference type="SUPFAM" id="SSF56281">
    <property type="entry name" value="Metallo-hydrolase/oxidoreductase"/>
    <property type="match status" value="1"/>
</dbReference>